<keyword evidence="3" id="KW-1185">Reference proteome</keyword>
<keyword evidence="1" id="KW-1133">Transmembrane helix</keyword>
<keyword evidence="1" id="KW-0812">Transmembrane</keyword>
<evidence type="ECO:0000313" key="3">
    <source>
        <dbReference type="Proteomes" id="UP001597052"/>
    </source>
</evidence>
<accession>A0ABD6D7F8</accession>
<feature type="transmembrane region" description="Helical" evidence="1">
    <location>
        <begin position="35"/>
        <end position="53"/>
    </location>
</feature>
<dbReference type="RefSeq" id="WP_256394936.1">
    <property type="nucleotide sequence ID" value="NZ_JANHDJ010000001.1"/>
</dbReference>
<reference evidence="2 3" key="1">
    <citation type="journal article" date="2019" name="Int. J. Syst. Evol. Microbiol.">
        <title>The Global Catalogue of Microorganisms (GCM) 10K type strain sequencing project: providing services to taxonomists for standard genome sequencing and annotation.</title>
        <authorList>
            <consortium name="The Broad Institute Genomics Platform"/>
            <consortium name="The Broad Institute Genome Sequencing Center for Infectious Disease"/>
            <person name="Wu L."/>
            <person name="Ma J."/>
        </authorList>
    </citation>
    <scope>NUCLEOTIDE SEQUENCE [LARGE SCALE GENOMIC DNA]</scope>
    <source>
        <strain evidence="2 3">CGMCC 1.10593</strain>
    </source>
</reference>
<dbReference type="EMBL" id="JBHUDM010000001">
    <property type="protein sequence ID" value="MFD1641234.1"/>
    <property type="molecule type" value="Genomic_DNA"/>
</dbReference>
<sequence>MGRLRSVLKLTAVTHTVLAAGVAAHSRLTDREAGIWVPVTLGFGLFGVAGYLLDR</sequence>
<comment type="caution">
    <text evidence="2">The sequence shown here is derived from an EMBL/GenBank/DDBJ whole genome shotgun (WGS) entry which is preliminary data.</text>
</comment>
<dbReference type="AlphaFoldDB" id="A0ABD6D7F8"/>
<evidence type="ECO:0000256" key="1">
    <source>
        <dbReference type="SAM" id="Phobius"/>
    </source>
</evidence>
<evidence type="ECO:0000313" key="2">
    <source>
        <dbReference type="EMBL" id="MFD1641234.1"/>
    </source>
</evidence>
<dbReference type="Proteomes" id="UP001597052">
    <property type="component" value="Unassembled WGS sequence"/>
</dbReference>
<keyword evidence="1" id="KW-0472">Membrane</keyword>
<organism evidence="2 3">
    <name type="scientific">Halohasta litorea</name>
    <dbReference type="NCBI Taxonomy" id="869891"/>
    <lineage>
        <taxon>Archaea</taxon>
        <taxon>Methanobacteriati</taxon>
        <taxon>Methanobacteriota</taxon>
        <taxon>Stenosarchaea group</taxon>
        <taxon>Halobacteria</taxon>
        <taxon>Halobacteriales</taxon>
        <taxon>Haloferacaceae</taxon>
        <taxon>Halohasta</taxon>
    </lineage>
</organism>
<proteinExistence type="predicted"/>
<name>A0ABD6D7F8_9EURY</name>
<gene>
    <name evidence="2" type="ORF">ACFSBW_05010</name>
</gene>
<protein>
    <submittedName>
        <fullName evidence="2">Uncharacterized protein</fullName>
    </submittedName>
</protein>